<keyword evidence="3" id="KW-1185">Reference proteome</keyword>
<reference evidence="2 3" key="1">
    <citation type="submission" date="2019-11" db="EMBL/GenBank/DDBJ databases">
        <title>Epiphytic Pseudomonas syringae from cherry orchards.</title>
        <authorList>
            <person name="Hulin M.T."/>
        </authorList>
    </citation>
    <scope>NUCLEOTIDE SEQUENCE [LARGE SCALE GENOMIC DNA]</scope>
    <source>
        <strain evidence="2 3">PA-6-9F</strain>
    </source>
</reference>
<evidence type="ECO:0000259" key="1">
    <source>
        <dbReference type="Pfam" id="PF13392"/>
    </source>
</evidence>
<evidence type="ECO:0000313" key="2">
    <source>
        <dbReference type="EMBL" id="MCF5059089.1"/>
    </source>
</evidence>
<dbReference type="SUPFAM" id="SSF54060">
    <property type="entry name" value="His-Me finger endonucleases"/>
    <property type="match status" value="1"/>
</dbReference>
<dbReference type="InterPro" id="IPR003615">
    <property type="entry name" value="HNH_nuc"/>
</dbReference>
<organism evidence="2 3">
    <name type="scientific">Pseudomonas proteolytica</name>
    <dbReference type="NCBI Taxonomy" id="219574"/>
    <lineage>
        <taxon>Bacteria</taxon>
        <taxon>Pseudomonadati</taxon>
        <taxon>Pseudomonadota</taxon>
        <taxon>Gammaproteobacteria</taxon>
        <taxon>Pseudomonadales</taxon>
        <taxon>Pseudomonadaceae</taxon>
        <taxon>Pseudomonas</taxon>
    </lineage>
</organism>
<gene>
    <name evidence="2" type="ORF">GIW75_19275</name>
</gene>
<comment type="caution">
    <text evidence="2">The sequence shown here is derived from an EMBL/GenBank/DDBJ whole genome shotgun (WGS) entry which is preliminary data.</text>
</comment>
<feature type="domain" description="HNH nuclease" evidence="1">
    <location>
        <begin position="97"/>
        <end position="117"/>
    </location>
</feature>
<dbReference type="Pfam" id="PF13392">
    <property type="entry name" value="HNH_3"/>
    <property type="match status" value="1"/>
</dbReference>
<accession>A0AAW5A9I4</accession>
<dbReference type="CDD" id="cd00085">
    <property type="entry name" value="HNHc"/>
    <property type="match status" value="1"/>
</dbReference>
<dbReference type="Proteomes" id="UP000814172">
    <property type="component" value="Unassembled WGS sequence"/>
</dbReference>
<protein>
    <recommendedName>
        <fullName evidence="1">HNH nuclease domain-containing protein</fullName>
    </recommendedName>
</protein>
<proteinExistence type="predicted"/>
<dbReference type="AlphaFoldDB" id="A0AAW5A9I4"/>
<dbReference type="Gene3D" id="3.90.75.20">
    <property type="match status" value="1"/>
</dbReference>
<dbReference type="InterPro" id="IPR044925">
    <property type="entry name" value="His-Me_finger_sf"/>
</dbReference>
<evidence type="ECO:0000313" key="3">
    <source>
        <dbReference type="Proteomes" id="UP000814172"/>
    </source>
</evidence>
<name>A0AAW5A9I4_9PSED</name>
<dbReference type="EMBL" id="WKEW01000074">
    <property type="protein sequence ID" value="MCF5059089.1"/>
    <property type="molecule type" value="Genomic_DNA"/>
</dbReference>
<sequence length="281" mass="31810">MQCSVDNCEREATYKAAQLCQMHYFRVRRNGTVVKTPIGRALRYVTPNGYITLYKPGHPLSNKTNCVFEHRFVMWPIVGPDCRPCELCSKPQTWATCHVDHIDDNRQNNSPTNLRILCRGCNVKRGFRPESHEFRSKVGLIEFEGKRDTSTNWARDPRVKVSGNTIRLRKAAGMTDAEALFSEKVTHNGRRKAPAPRKTNHKHERSNAVAITIEGVTMSAAEWSRTDGVVVTENTIINRVRSGWDPVEALITPGRQRPIADEAIKATYRAKTRELKKGQAA</sequence>
<dbReference type="RefSeq" id="WP_236300278.1">
    <property type="nucleotide sequence ID" value="NZ_WKEW01000074.1"/>
</dbReference>